<dbReference type="InterPro" id="IPR007278">
    <property type="entry name" value="DUF397"/>
</dbReference>
<feature type="domain" description="DUF397" evidence="2">
    <location>
        <begin position="11"/>
        <end position="65"/>
    </location>
</feature>
<reference evidence="4" key="1">
    <citation type="journal article" date="2019" name="Int. J. Syst. Evol. Microbiol.">
        <title>The Global Catalogue of Microorganisms (GCM) 10K type strain sequencing project: providing services to taxonomists for standard genome sequencing and annotation.</title>
        <authorList>
            <consortium name="The Broad Institute Genomics Platform"/>
            <consortium name="The Broad Institute Genome Sequencing Center for Infectious Disease"/>
            <person name="Wu L."/>
            <person name="Ma J."/>
        </authorList>
    </citation>
    <scope>NUCLEOTIDE SEQUENCE [LARGE SCALE GENOMIC DNA]</scope>
    <source>
        <strain evidence="4">CGMCC 4.7246</strain>
    </source>
</reference>
<evidence type="ECO:0000259" key="2">
    <source>
        <dbReference type="Pfam" id="PF04149"/>
    </source>
</evidence>
<name>A0ABW1PGM5_9PSEU</name>
<dbReference type="RefSeq" id="WP_380643154.1">
    <property type="nucleotide sequence ID" value="NZ_JBHSQO010000070.1"/>
</dbReference>
<protein>
    <submittedName>
        <fullName evidence="3">DUF397 domain-containing protein</fullName>
    </submittedName>
</protein>
<accession>A0ABW1PGM5</accession>
<organism evidence="3 4">
    <name type="scientific">Saccharothrix lopnurensis</name>
    <dbReference type="NCBI Taxonomy" id="1670621"/>
    <lineage>
        <taxon>Bacteria</taxon>
        <taxon>Bacillati</taxon>
        <taxon>Actinomycetota</taxon>
        <taxon>Actinomycetes</taxon>
        <taxon>Pseudonocardiales</taxon>
        <taxon>Pseudonocardiaceae</taxon>
        <taxon>Saccharothrix</taxon>
    </lineage>
</organism>
<dbReference type="EMBL" id="JBHSQO010000070">
    <property type="protein sequence ID" value="MFC6094673.1"/>
    <property type="molecule type" value="Genomic_DNA"/>
</dbReference>
<dbReference type="Proteomes" id="UP001596220">
    <property type="component" value="Unassembled WGS sequence"/>
</dbReference>
<evidence type="ECO:0000256" key="1">
    <source>
        <dbReference type="SAM" id="MobiDB-lite"/>
    </source>
</evidence>
<comment type="caution">
    <text evidence="3">The sequence shown here is derived from an EMBL/GenBank/DDBJ whole genome shotgun (WGS) entry which is preliminary data.</text>
</comment>
<dbReference type="Pfam" id="PF04149">
    <property type="entry name" value="DUF397"/>
    <property type="match status" value="1"/>
</dbReference>
<feature type="region of interest" description="Disordered" evidence="1">
    <location>
        <begin position="1"/>
        <end position="21"/>
    </location>
</feature>
<evidence type="ECO:0000313" key="4">
    <source>
        <dbReference type="Proteomes" id="UP001596220"/>
    </source>
</evidence>
<evidence type="ECO:0000313" key="3">
    <source>
        <dbReference type="EMBL" id="MFC6094673.1"/>
    </source>
</evidence>
<proteinExistence type="predicted"/>
<keyword evidence="4" id="KW-1185">Reference proteome</keyword>
<gene>
    <name evidence="3" type="ORF">ACFP3R_35865</name>
</gene>
<sequence length="67" mass="7130">MWMDAAALRDARWRKSSRSNTGNDAQCVEFASVGIGAAVRDSKNADGPALVFPPSAFGSFLTGLKRV</sequence>